<proteinExistence type="predicted"/>
<accession>A0A9W9ZH52</accession>
<name>A0A9W9ZH52_9CNID</name>
<sequence length="135" mass="15516">VKACMFKILLYLEFSFNLKTLNVLTEFPTIDPTPSILYFVTHQAHAEYVTCTWNSWGSWSATCGQDYSDSAQPKITQHVVNRPNCKTAFRQHAPAPNVQADCQLFISCEFYCLQLILCKLKDIFMNAKCVYRCDI</sequence>
<protein>
    <submittedName>
        <fullName evidence="1">Uncharacterized protein</fullName>
    </submittedName>
</protein>
<dbReference type="EMBL" id="MU826183">
    <property type="protein sequence ID" value="KAJ7381602.1"/>
    <property type="molecule type" value="Genomic_DNA"/>
</dbReference>
<comment type="caution">
    <text evidence="1">The sequence shown here is derived from an EMBL/GenBank/DDBJ whole genome shotgun (WGS) entry which is preliminary data.</text>
</comment>
<evidence type="ECO:0000313" key="1">
    <source>
        <dbReference type="EMBL" id="KAJ7381602.1"/>
    </source>
</evidence>
<keyword evidence="2" id="KW-1185">Reference proteome</keyword>
<dbReference type="Proteomes" id="UP001163046">
    <property type="component" value="Unassembled WGS sequence"/>
</dbReference>
<gene>
    <name evidence="1" type="ORF">OS493_040200</name>
</gene>
<organism evidence="1 2">
    <name type="scientific">Desmophyllum pertusum</name>
    <dbReference type="NCBI Taxonomy" id="174260"/>
    <lineage>
        <taxon>Eukaryota</taxon>
        <taxon>Metazoa</taxon>
        <taxon>Cnidaria</taxon>
        <taxon>Anthozoa</taxon>
        <taxon>Hexacorallia</taxon>
        <taxon>Scleractinia</taxon>
        <taxon>Caryophylliina</taxon>
        <taxon>Caryophylliidae</taxon>
        <taxon>Desmophyllum</taxon>
    </lineage>
</organism>
<dbReference type="AlphaFoldDB" id="A0A9W9ZH52"/>
<feature type="non-terminal residue" evidence="1">
    <location>
        <position position="1"/>
    </location>
</feature>
<evidence type="ECO:0000313" key="2">
    <source>
        <dbReference type="Proteomes" id="UP001163046"/>
    </source>
</evidence>
<reference evidence="1" key="1">
    <citation type="submission" date="2023-01" db="EMBL/GenBank/DDBJ databases">
        <title>Genome assembly of the deep-sea coral Lophelia pertusa.</title>
        <authorList>
            <person name="Herrera S."/>
            <person name="Cordes E."/>
        </authorList>
    </citation>
    <scope>NUCLEOTIDE SEQUENCE</scope>
    <source>
        <strain evidence="1">USNM1676648</strain>
        <tissue evidence="1">Polyp</tissue>
    </source>
</reference>